<feature type="transmembrane region" description="Helical" evidence="1">
    <location>
        <begin position="30"/>
        <end position="48"/>
    </location>
</feature>
<dbReference type="Proteomes" id="UP000593567">
    <property type="component" value="Unassembled WGS sequence"/>
</dbReference>
<organism evidence="2 3">
    <name type="scientific">Bugula neritina</name>
    <name type="common">Brown bryozoan</name>
    <name type="synonym">Sertularia neritina</name>
    <dbReference type="NCBI Taxonomy" id="10212"/>
    <lineage>
        <taxon>Eukaryota</taxon>
        <taxon>Metazoa</taxon>
        <taxon>Spiralia</taxon>
        <taxon>Lophotrochozoa</taxon>
        <taxon>Bryozoa</taxon>
        <taxon>Gymnolaemata</taxon>
        <taxon>Cheilostomatida</taxon>
        <taxon>Flustrina</taxon>
        <taxon>Buguloidea</taxon>
        <taxon>Bugulidae</taxon>
        <taxon>Bugula</taxon>
    </lineage>
</organism>
<evidence type="ECO:0000256" key="1">
    <source>
        <dbReference type="SAM" id="Phobius"/>
    </source>
</evidence>
<accession>A0A7J7IT54</accession>
<dbReference type="EMBL" id="VXIV02003431">
    <property type="protein sequence ID" value="KAF6017103.1"/>
    <property type="molecule type" value="Genomic_DNA"/>
</dbReference>
<keyword evidence="1" id="KW-0472">Membrane</keyword>
<keyword evidence="3" id="KW-1185">Reference proteome</keyword>
<name>A0A7J7IT54_BUGNE</name>
<evidence type="ECO:0000313" key="2">
    <source>
        <dbReference type="EMBL" id="KAF6017103.1"/>
    </source>
</evidence>
<reference evidence="2" key="1">
    <citation type="submission" date="2020-06" db="EMBL/GenBank/DDBJ databases">
        <title>Draft genome of Bugula neritina, a colonial animal packing powerful symbionts and potential medicines.</title>
        <authorList>
            <person name="Rayko M."/>
        </authorList>
    </citation>
    <scope>NUCLEOTIDE SEQUENCE [LARGE SCALE GENOMIC DNA]</scope>
    <source>
        <strain evidence="2">Kwan_BN1</strain>
    </source>
</reference>
<keyword evidence="1" id="KW-0812">Transmembrane</keyword>
<protein>
    <submittedName>
        <fullName evidence="2">Uncharacterized protein</fullName>
    </submittedName>
</protein>
<sequence>MAALDTSYFCSQVLLLSFMGYIVQLVGSASMFLVTAAILSAVSCYFIYTAVYEPKDLPPIIDPSNIDQPKIIIS</sequence>
<keyword evidence="1" id="KW-1133">Transmembrane helix</keyword>
<gene>
    <name evidence="2" type="ORF">EB796_024592</name>
</gene>
<proteinExistence type="predicted"/>
<comment type="caution">
    <text evidence="2">The sequence shown here is derived from an EMBL/GenBank/DDBJ whole genome shotgun (WGS) entry which is preliminary data.</text>
</comment>
<dbReference type="AlphaFoldDB" id="A0A7J7IT54"/>
<evidence type="ECO:0000313" key="3">
    <source>
        <dbReference type="Proteomes" id="UP000593567"/>
    </source>
</evidence>